<reference evidence="2" key="1">
    <citation type="journal article" date="2023" name="Mol. Phylogenet. Evol.">
        <title>Genome-scale phylogeny and comparative genomics of the fungal order Sordariales.</title>
        <authorList>
            <person name="Hensen N."/>
            <person name="Bonometti L."/>
            <person name="Westerberg I."/>
            <person name="Brannstrom I.O."/>
            <person name="Guillou S."/>
            <person name="Cros-Aarteil S."/>
            <person name="Calhoun S."/>
            <person name="Haridas S."/>
            <person name="Kuo A."/>
            <person name="Mondo S."/>
            <person name="Pangilinan J."/>
            <person name="Riley R."/>
            <person name="LaButti K."/>
            <person name="Andreopoulos B."/>
            <person name="Lipzen A."/>
            <person name="Chen C."/>
            <person name="Yan M."/>
            <person name="Daum C."/>
            <person name="Ng V."/>
            <person name="Clum A."/>
            <person name="Steindorff A."/>
            <person name="Ohm R.A."/>
            <person name="Martin F."/>
            <person name="Silar P."/>
            <person name="Natvig D.O."/>
            <person name="Lalanne C."/>
            <person name="Gautier V."/>
            <person name="Ament-Velasquez S.L."/>
            <person name="Kruys A."/>
            <person name="Hutchinson M.I."/>
            <person name="Powell A.J."/>
            <person name="Barry K."/>
            <person name="Miller A.N."/>
            <person name="Grigoriev I.V."/>
            <person name="Debuchy R."/>
            <person name="Gladieux P."/>
            <person name="Hiltunen Thoren M."/>
            <person name="Johannesson H."/>
        </authorList>
    </citation>
    <scope>NUCLEOTIDE SEQUENCE</scope>
    <source>
        <strain evidence="2">FGSC 1904</strain>
    </source>
</reference>
<dbReference type="EMBL" id="JAUTDP010000018">
    <property type="protein sequence ID" value="KAK3388060.1"/>
    <property type="molecule type" value="Genomic_DNA"/>
</dbReference>
<proteinExistence type="predicted"/>
<dbReference type="AlphaFoldDB" id="A0AAE0U2C7"/>
<evidence type="ECO:0000313" key="3">
    <source>
        <dbReference type="Proteomes" id="UP001281003"/>
    </source>
</evidence>
<protein>
    <submittedName>
        <fullName evidence="2">Uncharacterized protein</fullName>
    </submittedName>
</protein>
<sequence length="184" mass="21581">MSTMLTYRWFHSIWMPYRRDFVEFFVDCRMWNKYIHLDQSARTAERTRQRLVQAEADIQRLEQALADKDLEAFRAWDEYSSVLDALTKQVNEAATARRVAEQTITSRVIALEAELRQVRQESAAEKAQLSNKIKQLEAQNAILEKKLQKQHDLLDKKVKEHPKGYDTKSAYKFASIDDLLAKSN</sequence>
<comment type="caution">
    <text evidence="2">The sequence shown here is derived from an EMBL/GenBank/DDBJ whole genome shotgun (WGS) entry which is preliminary data.</text>
</comment>
<dbReference type="Proteomes" id="UP001281003">
    <property type="component" value="Unassembled WGS sequence"/>
</dbReference>
<evidence type="ECO:0000256" key="1">
    <source>
        <dbReference type="SAM" id="Coils"/>
    </source>
</evidence>
<gene>
    <name evidence="2" type="ORF">B0T20DRAFT_108463</name>
</gene>
<organism evidence="2 3">
    <name type="scientific">Sordaria brevicollis</name>
    <dbReference type="NCBI Taxonomy" id="83679"/>
    <lineage>
        <taxon>Eukaryota</taxon>
        <taxon>Fungi</taxon>
        <taxon>Dikarya</taxon>
        <taxon>Ascomycota</taxon>
        <taxon>Pezizomycotina</taxon>
        <taxon>Sordariomycetes</taxon>
        <taxon>Sordariomycetidae</taxon>
        <taxon>Sordariales</taxon>
        <taxon>Sordariaceae</taxon>
        <taxon>Sordaria</taxon>
    </lineage>
</organism>
<name>A0AAE0U2C7_SORBR</name>
<keyword evidence="3" id="KW-1185">Reference proteome</keyword>
<feature type="coiled-coil region" evidence="1">
    <location>
        <begin position="37"/>
        <end position="153"/>
    </location>
</feature>
<reference evidence="2" key="2">
    <citation type="submission" date="2023-07" db="EMBL/GenBank/DDBJ databases">
        <authorList>
            <consortium name="Lawrence Berkeley National Laboratory"/>
            <person name="Haridas S."/>
            <person name="Hensen N."/>
            <person name="Bonometti L."/>
            <person name="Westerberg I."/>
            <person name="Brannstrom I.O."/>
            <person name="Guillou S."/>
            <person name="Cros-Aarteil S."/>
            <person name="Calhoun S."/>
            <person name="Kuo A."/>
            <person name="Mondo S."/>
            <person name="Pangilinan J."/>
            <person name="Riley R."/>
            <person name="LaButti K."/>
            <person name="Andreopoulos B."/>
            <person name="Lipzen A."/>
            <person name="Chen C."/>
            <person name="Yanf M."/>
            <person name="Daum C."/>
            <person name="Ng V."/>
            <person name="Clum A."/>
            <person name="Steindorff A."/>
            <person name="Ohm R."/>
            <person name="Martin F."/>
            <person name="Silar P."/>
            <person name="Natvig D."/>
            <person name="Lalanne C."/>
            <person name="Gautier V."/>
            <person name="Ament-velasquez S.L."/>
            <person name="Kruys A."/>
            <person name="Hutchinson M.I."/>
            <person name="Powell A.J."/>
            <person name="Barry K."/>
            <person name="Miller A.N."/>
            <person name="Grigoriev I.V."/>
            <person name="Debuchy R."/>
            <person name="Gladieux P."/>
            <person name="Thoren M.H."/>
            <person name="Johannesson H."/>
        </authorList>
    </citation>
    <scope>NUCLEOTIDE SEQUENCE</scope>
    <source>
        <strain evidence="2">FGSC 1904</strain>
    </source>
</reference>
<keyword evidence="1" id="KW-0175">Coiled coil</keyword>
<evidence type="ECO:0000313" key="2">
    <source>
        <dbReference type="EMBL" id="KAK3388060.1"/>
    </source>
</evidence>
<accession>A0AAE0U2C7</accession>